<accession>A0A974WIJ4</accession>
<keyword evidence="2" id="KW-1185">Reference proteome</keyword>
<organism evidence="1 2">
    <name type="scientific">Fulvivirga lutea</name>
    <dbReference type="NCBI Taxonomy" id="2810512"/>
    <lineage>
        <taxon>Bacteria</taxon>
        <taxon>Pseudomonadati</taxon>
        <taxon>Bacteroidota</taxon>
        <taxon>Cytophagia</taxon>
        <taxon>Cytophagales</taxon>
        <taxon>Fulvivirgaceae</taxon>
        <taxon>Fulvivirga</taxon>
    </lineage>
</organism>
<sequence>MKPILSLFIVLCFYNLSAQSERITDRILSEKSINKVNAIEDPVKKLKKYKKLYSKDSAKQAKKERKYWRNKADSLLHSSDTNTQLLDSVDAQVSEVELNKVTKITNDSSFFNVGVEEGKEVVNKIEKPAEVDLITDIKPDSTWDDQLKNKAKEELNKTEKPVLAQELMSIEGIDITSGIDSANVSAVEQKGKQLGKETLNNTDEFKELNNASEQSETMKEEWLGQGELPIDSSGIDEEKLKNRAKEQAMKLATEQAGFSKIGRLKSKYSKIVNSNDLSSAVKRNSLEGEPIGDRLILGGNFTIVESNPLVLDLTGSIGYKLSKKWVIGLQASHRIAEADSISVSGGRLFANYDIAKNFFFASEIEMLRKKYKSEELSREDWIPGLFAGIGRKFKVFKNLNGQVALLYNFTHDNSAGVYNKPLVVRFGFNISK</sequence>
<dbReference type="Proteomes" id="UP000662783">
    <property type="component" value="Chromosome"/>
</dbReference>
<evidence type="ECO:0000313" key="2">
    <source>
        <dbReference type="Proteomes" id="UP000662783"/>
    </source>
</evidence>
<dbReference type="KEGG" id="fuv:JR347_09005"/>
<dbReference type="RefSeq" id="WP_205723720.1">
    <property type="nucleotide sequence ID" value="NZ_CP070608.1"/>
</dbReference>
<proteinExistence type="predicted"/>
<reference evidence="1" key="1">
    <citation type="submission" date="2021-02" db="EMBL/GenBank/DDBJ databases">
        <title>Fulvivirga sp. S481 isolated from sea water.</title>
        <authorList>
            <person name="Bae S.S."/>
            <person name="Baek K."/>
        </authorList>
    </citation>
    <scope>NUCLEOTIDE SEQUENCE</scope>
    <source>
        <strain evidence="1">S481</strain>
    </source>
</reference>
<gene>
    <name evidence="1" type="ORF">JR347_09005</name>
</gene>
<name>A0A974WIJ4_9BACT</name>
<dbReference type="AlphaFoldDB" id="A0A974WIJ4"/>
<protein>
    <submittedName>
        <fullName evidence="1">Uncharacterized protein</fullName>
    </submittedName>
</protein>
<dbReference type="EMBL" id="CP070608">
    <property type="protein sequence ID" value="QSE99209.1"/>
    <property type="molecule type" value="Genomic_DNA"/>
</dbReference>
<evidence type="ECO:0000313" key="1">
    <source>
        <dbReference type="EMBL" id="QSE99209.1"/>
    </source>
</evidence>